<proteinExistence type="predicted"/>
<accession>A0A815FQ88</accession>
<dbReference type="AlphaFoldDB" id="A0A815FQ88"/>
<dbReference type="Proteomes" id="UP000681722">
    <property type="component" value="Unassembled WGS sequence"/>
</dbReference>
<evidence type="ECO:0000313" key="4">
    <source>
        <dbReference type="Proteomes" id="UP000663829"/>
    </source>
</evidence>
<dbReference type="EMBL" id="CAJOBC010051976">
    <property type="protein sequence ID" value="CAF4180783.1"/>
    <property type="molecule type" value="Genomic_DNA"/>
</dbReference>
<protein>
    <submittedName>
        <fullName evidence="2">Uncharacterized protein</fullName>
    </submittedName>
</protein>
<feature type="region of interest" description="Disordered" evidence="1">
    <location>
        <begin position="77"/>
        <end position="125"/>
    </location>
</feature>
<evidence type="ECO:0000256" key="1">
    <source>
        <dbReference type="SAM" id="MobiDB-lite"/>
    </source>
</evidence>
<organism evidence="2 4">
    <name type="scientific">Didymodactylos carnosus</name>
    <dbReference type="NCBI Taxonomy" id="1234261"/>
    <lineage>
        <taxon>Eukaryota</taxon>
        <taxon>Metazoa</taxon>
        <taxon>Spiralia</taxon>
        <taxon>Gnathifera</taxon>
        <taxon>Rotifera</taxon>
        <taxon>Eurotatoria</taxon>
        <taxon>Bdelloidea</taxon>
        <taxon>Philodinida</taxon>
        <taxon>Philodinidae</taxon>
        <taxon>Didymodactylos</taxon>
    </lineage>
</organism>
<name>A0A815FQ88_9BILA</name>
<comment type="caution">
    <text evidence="2">The sequence shown here is derived from an EMBL/GenBank/DDBJ whole genome shotgun (WGS) entry which is preliminary data.</text>
</comment>
<evidence type="ECO:0000313" key="2">
    <source>
        <dbReference type="EMBL" id="CAF1328896.1"/>
    </source>
</evidence>
<dbReference type="Proteomes" id="UP000663829">
    <property type="component" value="Unassembled WGS sequence"/>
</dbReference>
<feature type="compositionally biased region" description="Acidic residues" evidence="1">
    <location>
        <begin position="94"/>
        <end position="125"/>
    </location>
</feature>
<sequence>MPKTARLDLLVLKRYYSPHGVRCCSDHLLGTRLSPDYEQIITPSLSFPLLNLSSSSITITSLLVSFYEKDTNKHILKEIPQNKQKQTINHTKDDEVDDNENPEDEQNEEEGQDEQEDDTGSEVTD</sequence>
<reference evidence="2" key="1">
    <citation type="submission" date="2021-02" db="EMBL/GenBank/DDBJ databases">
        <authorList>
            <person name="Nowell W R."/>
        </authorList>
    </citation>
    <scope>NUCLEOTIDE SEQUENCE</scope>
</reference>
<keyword evidence="4" id="KW-1185">Reference proteome</keyword>
<gene>
    <name evidence="2" type="ORF">GPM918_LOCUS29843</name>
    <name evidence="3" type="ORF">SRO942_LOCUS30437</name>
</gene>
<dbReference type="EMBL" id="CAJNOQ010013796">
    <property type="protein sequence ID" value="CAF1328896.1"/>
    <property type="molecule type" value="Genomic_DNA"/>
</dbReference>
<evidence type="ECO:0000313" key="3">
    <source>
        <dbReference type="EMBL" id="CAF4180783.1"/>
    </source>
</evidence>